<name>A0ABP7KH78_9RHOB</name>
<evidence type="ECO:0000313" key="2">
    <source>
        <dbReference type="EMBL" id="GAA3875516.1"/>
    </source>
</evidence>
<accession>A0ABP7KH78</accession>
<dbReference type="Pfam" id="PF13769">
    <property type="entry name" value="Virulence_fact"/>
    <property type="match status" value="1"/>
</dbReference>
<proteinExistence type="predicted"/>
<dbReference type="EMBL" id="BAABDF010000007">
    <property type="protein sequence ID" value="GAA3875516.1"/>
    <property type="molecule type" value="Genomic_DNA"/>
</dbReference>
<evidence type="ECO:0000259" key="1">
    <source>
        <dbReference type="Pfam" id="PF13769"/>
    </source>
</evidence>
<dbReference type="Proteomes" id="UP001399917">
    <property type="component" value="Unassembled WGS sequence"/>
</dbReference>
<feature type="domain" description="Virulence factor" evidence="1">
    <location>
        <begin position="8"/>
        <end position="92"/>
    </location>
</feature>
<protein>
    <submittedName>
        <fullName evidence="2">Virulence factor</fullName>
    </submittedName>
</protein>
<dbReference type="InterPro" id="IPR025989">
    <property type="entry name" value="Virulence_F_dom"/>
</dbReference>
<reference evidence="3" key="1">
    <citation type="journal article" date="2019" name="Int. J. Syst. Evol. Microbiol.">
        <title>The Global Catalogue of Microorganisms (GCM) 10K type strain sequencing project: providing services to taxonomists for standard genome sequencing and annotation.</title>
        <authorList>
            <consortium name="The Broad Institute Genomics Platform"/>
            <consortium name="The Broad Institute Genome Sequencing Center for Infectious Disease"/>
            <person name="Wu L."/>
            <person name="Ma J."/>
        </authorList>
    </citation>
    <scope>NUCLEOTIDE SEQUENCE [LARGE SCALE GENOMIC DNA]</scope>
    <source>
        <strain evidence="3">JCM 17190</strain>
    </source>
</reference>
<gene>
    <name evidence="2" type="ORF">GCM10022404_26600</name>
</gene>
<dbReference type="RefSeq" id="WP_344847834.1">
    <property type="nucleotide sequence ID" value="NZ_BAABDF010000007.1"/>
</dbReference>
<evidence type="ECO:0000313" key="3">
    <source>
        <dbReference type="Proteomes" id="UP001399917"/>
    </source>
</evidence>
<comment type="caution">
    <text evidence="2">The sequence shown here is derived from an EMBL/GenBank/DDBJ whole genome shotgun (WGS) entry which is preliminary data.</text>
</comment>
<organism evidence="2 3">
    <name type="scientific">Celeribacter arenosi</name>
    <dbReference type="NCBI Taxonomy" id="792649"/>
    <lineage>
        <taxon>Bacteria</taxon>
        <taxon>Pseudomonadati</taxon>
        <taxon>Pseudomonadota</taxon>
        <taxon>Alphaproteobacteria</taxon>
        <taxon>Rhodobacterales</taxon>
        <taxon>Roseobacteraceae</taxon>
        <taxon>Celeribacter</taxon>
    </lineage>
</organism>
<sequence length="104" mass="11410">MSDLTIIFWRDIPAQVRVGRGRKAARAILPERFEQAIDRVAMKVGATEGDAYMAEWRDVSEPCPEGDPQSAADARAATLDADYDKSRLLALIANDGFAPQTQDS</sequence>
<keyword evidence="3" id="KW-1185">Reference proteome</keyword>